<dbReference type="InterPro" id="IPR018078">
    <property type="entry name" value="DNA-binding_RecF_CS"/>
</dbReference>
<dbReference type="GO" id="GO:0006302">
    <property type="term" value="P:double-strand break repair"/>
    <property type="evidence" value="ECO:0007669"/>
    <property type="project" value="TreeGrafter"/>
</dbReference>
<keyword evidence="5 9" id="KW-0235">DNA replication</keyword>
<dbReference type="GO" id="GO:0009432">
    <property type="term" value="P:SOS response"/>
    <property type="evidence" value="ECO:0007669"/>
    <property type="project" value="UniProtKB-UniRule"/>
</dbReference>
<evidence type="ECO:0000256" key="4">
    <source>
        <dbReference type="ARBA" id="ARBA00022490"/>
    </source>
</evidence>
<comment type="subcellular location">
    <subcellularLocation>
        <location evidence="1 9 10">Cytoplasm</location>
    </subcellularLocation>
</comment>
<evidence type="ECO:0000256" key="7">
    <source>
        <dbReference type="ARBA" id="ARBA00022840"/>
    </source>
</evidence>
<dbReference type="GO" id="GO:0000731">
    <property type="term" value="P:DNA synthesis involved in DNA repair"/>
    <property type="evidence" value="ECO:0007669"/>
    <property type="project" value="TreeGrafter"/>
</dbReference>
<evidence type="ECO:0000259" key="11">
    <source>
        <dbReference type="SMART" id="SM00382"/>
    </source>
</evidence>
<evidence type="ECO:0000256" key="1">
    <source>
        <dbReference type="ARBA" id="ARBA00004496"/>
    </source>
</evidence>
<dbReference type="GO" id="GO:0006260">
    <property type="term" value="P:DNA replication"/>
    <property type="evidence" value="ECO:0007669"/>
    <property type="project" value="UniProtKB-UniRule"/>
</dbReference>
<dbReference type="AlphaFoldDB" id="A0A964T8K5"/>
<gene>
    <name evidence="9 12" type="primary">recF</name>
    <name evidence="12" type="ORF">E4O86_16605</name>
</gene>
<evidence type="ECO:0000313" key="13">
    <source>
        <dbReference type="Proteomes" id="UP000773614"/>
    </source>
</evidence>
<dbReference type="SMART" id="SM00382">
    <property type="entry name" value="AAA"/>
    <property type="match status" value="1"/>
</dbReference>
<dbReference type="SUPFAM" id="SSF52540">
    <property type="entry name" value="P-loop containing nucleoside triphosphate hydrolases"/>
    <property type="match status" value="1"/>
</dbReference>
<dbReference type="InterPro" id="IPR027417">
    <property type="entry name" value="P-loop_NTPase"/>
</dbReference>
<dbReference type="GO" id="GO:0003697">
    <property type="term" value="F:single-stranded DNA binding"/>
    <property type="evidence" value="ECO:0007669"/>
    <property type="project" value="UniProtKB-UniRule"/>
</dbReference>
<sequence length="391" mass="41479">MSDRGQAGHSGPEPVAVRVLKLSDFRSYPSLSLRLDAPLVAFVGPNGAGKTNLLEAVSLLTPGRGLRRAAYGEILRLGGAERWAVSAVLEHGAAETRLGTGWERPAPGGSDQGRIVRVDGADVPSAEALLDHLRILWITPAMDGLFTGPAGDRRRFLDRLVLAVDPEHGRRSREFERLLTSRNRLLEEGAASSWCDAVEAELAGRGVAIALARAETVALLSARIAERSAGSAFPAAGLSLTGEFEPLLAGRSAAEVELAYRRALRDGRERDRAARRTLLGPHRSDLDVVFAEKAVPAALSSTGEQKALLIGLVLAQADLVAATSGMTPILLLDEIAAHLDPNRRAALFARLSALGVQALMTGTDPLLFEHLPEPGLRFRVEDGGAAPIRGA</sequence>
<protein>
    <recommendedName>
        <fullName evidence="3 9">DNA replication and repair protein RecF</fullName>
    </recommendedName>
</protein>
<accession>A0A964T8K5</accession>
<keyword evidence="6 9" id="KW-0547">Nucleotide-binding</keyword>
<comment type="similarity">
    <text evidence="2 9 10">Belongs to the RecF family.</text>
</comment>
<evidence type="ECO:0000256" key="5">
    <source>
        <dbReference type="ARBA" id="ARBA00022705"/>
    </source>
</evidence>
<evidence type="ECO:0000313" key="12">
    <source>
        <dbReference type="EMBL" id="MYZ49332.1"/>
    </source>
</evidence>
<dbReference type="PANTHER" id="PTHR32182">
    <property type="entry name" value="DNA REPLICATION AND REPAIR PROTEIN RECF"/>
    <property type="match status" value="1"/>
</dbReference>
<dbReference type="Proteomes" id="UP000773614">
    <property type="component" value="Unassembled WGS sequence"/>
</dbReference>
<dbReference type="Gene3D" id="1.20.1050.90">
    <property type="entry name" value="RecF/RecN/SMC, N-terminal domain"/>
    <property type="match status" value="1"/>
</dbReference>
<dbReference type="PROSITE" id="PS00618">
    <property type="entry name" value="RECF_2"/>
    <property type="match status" value="1"/>
</dbReference>
<dbReference type="Gene3D" id="3.40.50.300">
    <property type="entry name" value="P-loop containing nucleotide triphosphate hydrolases"/>
    <property type="match status" value="1"/>
</dbReference>
<dbReference type="GO" id="GO:0005737">
    <property type="term" value="C:cytoplasm"/>
    <property type="evidence" value="ECO:0007669"/>
    <property type="project" value="UniProtKB-SubCell"/>
</dbReference>
<comment type="function">
    <text evidence="9 10">The RecF protein is involved in DNA metabolism; it is required for DNA replication and normal SOS inducibility. RecF binds preferentially to single-stranded, linear DNA. It also seems to bind ATP.</text>
</comment>
<keyword evidence="7 9" id="KW-0067">ATP-binding</keyword>
<dbReference type="RefSeq" id="WP_161141673.1">
    <property type="nucleotide sequence ID" value="NZ_SPKJ01000069.1"/>
</dbReference>
<dbReference type="GO" id="GO:0005524">
    <property type="term" value="F:ATP binding"/>
    <property type="evidence" value="ECO:0007669"/>
    <property type="project" value="UniProtKB-UniRule"/>
</dbReference>
<keyword evidence="13" id="KW-1185">Reference proteome</keyword>
<dbReference type="InterPro" id="IPR003395">
    <property type="entry name" value="RecF/RecN/SMC_N"/>
</dbReference>
<evidence type="ECO:0000256" key="3">
    <source>
        <dbReference type="ARBA" id="ARBA00020170"/>
    </source>
</evidence>
<organism evidence="12 13">
    <name type="scientific">Propylenella binzhouense</name>
    <dbReference type="NCBI Taxonomy" id="2555902"/>
    <lineage>
        <taxon>Bacteria</taxon>
        <taxon>Pseudomonadati</taxon>
        <taxon>Pseudomonadota</taxon>
        <taxon>Alphaproteobacteria</taxon>
        <taxon>Hyphomicrobiales</taxon>
        <taxon>Propylenellaceae</taxon>
        <taxon>Propylenella</taxon>
    </lineage>
</organism>
<reference evidence="12" key="1">
    <citation type="submission" date="2019-03" db="EMBL/GenBank/DDBJ databases">
        <title>Afifella sp. nov., isolated from activated sludge.</title>
        <authorList>
            <person name="Li Q."/>
            <person name="Liu Y."/>
        </authorList>
    </citation>
    <scope>NUCLEOTIDE SEQUENCE</scope>
    <source>
        <strain evidence="12">L72</strain>
    </source>
</reference>
<dbReference type="NCBIfam" id="TIGR00611">
    <property type="entry name" value="recf"/>
    <property type="match status" value="1"/>
</dbReference>
<feature type="domain" description="AAA+ ATPase" evidence="11">
    <location>
        <begin position="36"/>
        <end position="386"/>
    </location>
</feature>
<dbReference type="OrthoDB" id="9803889at2"/>
<dbReference type="EMBL" id="SPKJ01000069">
    <property type="protein sequence ID" value="MYZ49332.1"/>
    <property type="molecule type" value="Genomic_DNA"/>
</dbReference>
<proteinExistence type="inferred from homology"/>
<dbReference type="InterPro" id="IPR001238">
    <property type="entry name" value="DNA-binding_RecF"/>
</dbReference>
<keyword evidence="9 10" id="KW-0227">DNA damage</keyword>
<dbReference type="Pfam" id="PF02463">
    <property type="entry name" value="SMC_N"/>
    <property type="match status" value="1"/>
</dbReference>
<feature type="binding site" evidence="9">
    <location>
        <begin position="44"/>
        <end position="51"/>
    </location>
    <ligand>
        <name>ATP</name>
        <dbReference type="ChEBI" id="CHEBI:30616"/>
    </ligand>
</feature>
<dbReference type="InterPro" id="IPR042174">
    <property type="entry name" value="RecF_2"/>
</dbReference>
<evidence type="ECO:0000256" key="9">
    <source>
        <dbReference type="HAMAP-Rule" id="MF_00365"/>
    </source>
</evidence>
<dbReference type="InterPro" id="IPR003593">
    <property type="entry name" value="AAA+_ATPase"/>
</dbReference>
<keyword evidence="9 10" id="KW-0742">SOS response</keyword>
<evidence type="ECO:0000256" key="8">
    <source>
        <dbReference type="ARBA" id="ARBA00023125"/>
    </source>
</evidence>
<keyword evidence="4 9" id="KW-0963">Cytoplasm</keyword>
<comment type="caution">
    <text evidence="12">The sequence shown here is derived from an EMBL/GenBank/DDBJ whole genome shotgun (WGS) entry which is preliminary data.</text>
</comment>
<evidence type="ECO:0000256" key="10">
    <source>
        <dbReference type="RuleBase" id="RU000578"/>
    </source>
</evidence>
<keyword evidence="9 10" id="KW-0234">DNA repair</keyword>
<dbReference type="PROSITE" id="PS00617">
    <property type="entry name" value="RECF_1"/>
    <property type="match status" value="1"/>
</dbReference>
<evidence type="ECO:0000256" key="2">
    <source>
        <dbReference type="ARBA" id="ARBA00008016"/>
    </source>
</evidence>
<name>A0A964T8K5_9HYPH</name>
<dbReference type="HAMAP" id="MF_00365">
    <property type="entry name" value="RecF"/>
    <property type="match status" value="1"/>
</dbReference>
<dbReference type="PANTHER" id="PTHR32182:SF0">
    <property type="entry name" value="DNA REPLICATION AND REPAIR PROTEIN RECF"/>
    <property type="match status" value="1"/>
</dbReference>
<evidence type="ECO:0000256" key="6">
    <source>
        <dbReference type="ARBA" id="ARBA00022741"/>
    </source>
</evidence>
<keyword evidence="8 9" id="KW-0238">DNA-binding</keyword>